<keyword evidence="11" id="KW-0175">Coiled coil</keyword>
<evidence type="ECO:0000256" key="3">
    <source>
        <dbReference type="ARBA" id="ARBA00011994"/>
    </source>
</evidence>
<dbReference type="Proteomes" id="UP000198341">
    <property type="component" value="Chromosome 10"/>
</dbReference>
<name>K8EJ90_9CHLO</name>
<dbReference type="SUPFAM" id="SSF52009">
    <property type="entry name" value="Phosphohistidine domain"/>
    <property type="match status" value="1"/>
</dbReference>
<dbReference type="InterPro" id="IPR023151">
    <property type="entry name" value="PEP_util_CS"/>
</dbReference>
<evidence type="ECO:0000256" key="1">
    <source>
        <dbReference type="ARBA" id="ARBA00001946"/>
    </source>
</evidence>
<dbReference type="InterPro" id="IPR010121">
    <property type="entry name" value="Pyruvate_phosphate_dikinase"/>
</dbReference>
<dbReference type="InterPro" id="IPR036637">
    <property type="entry name" value="Phosphohistidine_dom_sf"/>
</dbReference>
<organism evidence="16 17">
    <name type="scientific">Bathycoccus prasinos</name>
    <dbReference type="NCBI Taxonomy" id="41875"/>
    <lineage>
        <taxon>Eukaryota</taxon>
        <taxon>Viridiplantae</taxon>
        <taxon>Chlorophyta</taxon>
        <taxon>Mamiellophyceae</taxon>
        <taxon>Mamiellales</taxon>
        <taxon>Bathycoccaceae</taxon>
        <taxon>Bathycoccus</taxon>
    </lineage>
</organism>
<comment type="cofactor">
    <cofactor evidence="1">
        <name>Mg(2+)</name>
        <dbReference type="ChEBI" id="CHEBI:18420"/>
    </cofactor>
</comment>
<dbReference type="Gene3D" id="1.20.80.30">
    <property type="match status" value="1"/>
</dbReference>
<dbReference type="GO" id="GO:0046872">
    <property type="term" value="F:metal ion binding"/>
    <property type="evidence" value="ECO:0007669"/>
    <property type="project" value="UniProtKB-KW"/>
</dbReference>
<dbReference type="EMBL" id="FO082269">
    <property type="protein sequence ID" value="CCO18267.1"/>
    <property type="molecule type" value="Genomic_DNA"/>
</dbReference>
<comment type="similarity">
    <text evidence="2">Belongs to the PEP-utilizing enzyme family.</text>
</comment>
<feature type="compositionally biased region" description="Low complexity" evidence="12">
    <location>
        <begin position="1"/>
        <end position="14"/>
    </location>
</feature>
<protein>
    <recommendedName>
        <fullName evidence="3">pyruvate, phosphate dikinase</fullName>
        <ecNumber evidence="3">2.7.9.1</ecNumber>
    </recommendedName>
</protein>
<evidence type="ECO:0000256" key="6">
    <source>
        <dbReference type="ARBA" id="ARBA00022741"/>
    </source>
</evidence>
<feature type="region of interest" description="Disordered" evidence="12">
    <location>
        <begin position="1"/>
        <end position="33"/>
    </location>
</feature>
<keyword evidence="8" id="KW-0067">ATP-binding</keyword>
<dbReference type="InterPro" id="IPR008279">
    <property type="entry name" value="PEP-util_enz_mobile_dom"/>
</dbReference>
<evidence type="ECO:0000256" key="11">
    <source>
        <dbReference type="SAM" id="Coils"/>
    </source>
</evidence>
<feature type="coiled-coil region" evidence="11">
    <location>
        <begin position="235"/>
        <end position="265"/>
    </location>
</feature>
<keyword evidence="4" id="KW-0808">Transferase</keyword>
<dbReference type="RefSeq" id="XP_007510734.1">
    <property type="nucleotide sequence ID" value="XM_007510672.1"/>
</dbReference>
<dbReference type="PROSITE" id="PS00742">
    <property type="entry name" value="PEP_ENZYMES_2"/>
    <property type="match status" value="1"/>
</dbReference>
<feature type="region of interest" description="Disordered" evidence="12">
    <location>
        <begin position="995"/>
        <end position="1015"/>
    </location>
</feature>
<dbReference type="EC" id="2.7.9.1" evidence="3"/>
<dbReference type="InterPro" id="IPR040442">
    <property type="entry name" value="Pyrv_kinase-like_dom_sf"/>
</dbReference>
<keyword evidence="17" id="KW-1185">Reference proteome</keyword>
<dbReference type="KEGG" id="bpg:Bathy10g00780"/>
<keyword evidence="5" id="KW-0479">Metal-binding</keyword>
<proteinExistence type="inferred from homology"/>
<dbReference type="SUPFAM" id="SSF56059">
    <property type="entry name" value="Glutathione synthetase ATP-binding domain-like"/>
    <property type="match status" value="1"/>
</dbReference>
<dbReference type="GeneID" id="19013155"/>
<feature type="compositionally biased region" description="Basic residues" evidence="12">
    <location>
        <begin position="15"/>
        <end position="24"/>
    </location>
</feature>
<keyword evidence="7" id="KW-0418">Kinase</keyword>
<dbReference type="PROSITE" id="PS00370">
    <property type="entry name" value="PEP_ENZYMES_PHOS_SITE"/>
    <property type="match status" value="1"/>
</dbReference>
<evidence type="ECO:0000259" key="15">
    <source>
        <dbReference type="Pfam" id="PF02896"/>
    </source>
</evidence>
<dbReference type="InterPro" id="IPR000121">
    <property type="entry name" value="PEP_util_C"/>
</dbReference>
<dbReference type="InterPro" id="IPR013815">
    <property type="entry name" value="ATP_grasp_subdomain_1"/>
</dbReference>
<evidence type="ECO:0000313" key="16">
    <source>
        <dbReference type="EMBL" id="CCO18267.1"/>
    </source>
</evidence>
<feature type="domain" description="PEP-utilising enzyme C-terminal" evidence="15">
    <location>
        <begin position="652"/>
        <end position="1065"/>
    </location>
</feature>
<evidence type="ECO:0000259" key="14">
    <source>
        <dbReference type="Pfam" id="PF01326"/>
    </source>
</evidence>
<dbReference type="PANTHER" id="PTHR22931:SF9">
    <property type="entry name" value="PYRUVATE, PHOSPHATE DIKINASE 1, CHLOROPLASTIC"/>
    <property type="match status" value="1"/>
</dbReference>
<feature type="compositionally biased region" description="Acidic residues" evidence="12">
    <location>
        <begin position="995"/>
        <end position="1004"/>
    </location>
</feature>
<evidence type="ECO:0000256" key="10">
    <source>
        <dbReference type="ARBA" id="ARBA00048103"/>
    </source>
</evidence>
<feature type="domain" description="PEP-utilising enzyme mobile" evidence="13">
    <location>
        <begin position="516"/>
        <end position="632"/>
    </location>
</feature>
<dbReference type="Gene3D" id="3.30.1490.20">
    <property type="entry name" value="ATP-grasp fold, A domain"/>
    <property type="match status" value="1"/>
</dbReference>
<dbReference type="Gene3D" id="1.10.189.10">
    <property type="entry name" value="Pyruvate Phosphate Dikinase, domain 2"/>
    <property type="match status" value="1"/>
</dbReference>
<keyword evidence="16" id="KW-0670">Pyruvate</keyword>
<evidence type="ECO:0000256" key="2">
    <source>
        <dbReference type="ARBA" id="ARBA00007837"/>
    </source>
</evidence>
<sequence>MSLFRASSSSFSRHFTTRTKKRSERRKETRPRMLRSIGRKVFASVGYSDAKSGDVKEKTGEEIRKESAEVRKQKVYLFTKSRCDGDATMKSILGGKGAGLAAMTNLGLRVPPGATLSVNTCKEYLERGKEIFKGGLEELIFEAVDVIGEEVSKIFWRKSTDFVGEELPLLLSVRSGAAASMPGMMDTVLNLGLNDRVVDALTATSFTEESGKRFLYDAYRRLLDLFGDVVFGIPHEDFERKLRKLKELRNAQNDVDLNADDLQSLCESYKDVYDAHDKTFPQDPEEQLMLTIEAVFKSWNNPRARVYREVTKTTGLAGTAVNIQAMVYGNLNDKSLSGVCFTRSPATGDDTIYGEWLQSSQGEDVVAGIRTPEQIEDMAKFGFGDALEELKEACDVLEKAYKNMMDVEFTVEDNVLYILQCRVGKRTGIAALKIATDLVEKNNLISPRDAVAKYVNVEHIEQVIHPTFRRPTFTSLGGGIDSWNVLAEGLAASPGCASGRIAFTSADAIKMHKFGQKVILVREETSAEDVGGMHASEGFLTARGGMTSHAAVVARGWGKPCVAGTKSMHFVDHEYHVAPHPRLEHIDLTTHPDALEPADTPRTIVERSVVFEEYPDVSFRKGDFISIDGTRGEVIEGEKELEPLGTAVKDNKALMDFMEWVDDIPSETVVYANCDTEKEIRFAMETFGAKGVGLCRTEHMFLASPDRVRCVRQLFLASDEDARAKALADIEPILRYDFANLLHAVGHEKSITIRLLDPPVHEFLPKDTELDDPEILEEITKYCGVSETTLRAKIAKLRETNPMLGNRGCRLGISHPGITAMTTRAIAHAYYDAHEKTGIQPVVKIMIPLVATVSEYLQQVHIIDREMHAAYLARRHTLRFAKEHFESRLAKEREYELDYHPFKVGCMLETPRSCLIAKNLIDIEDVGEENFPLRASFFSLGTNDLTQMTFGYSRDDSSFFQAYEREKVALVDPFEILDWDGVGKLIKIALNEITEEEKEEETDKDETGKPKSRPRRLRRLAEVSACGEHAGNPKSIEFFVRNKINVVSCSAFRVLGARLAVAKAQIHTEEDEERERE</sequence>
<dbReference type="Pfam" id="PF00391">
    <property type="entry name" value="PEP-utilizers"/>
    <property type="match status" value="1"/>
</dbReference>
<dbReference type="OrthoDB" id="6123450at2759"/>
<evidence type="ECO:0000256" key="5">
    <source>
        <dbReference type="ARBA" id="ARBA00022723"/>
    </source>
</evidence>
<evidence type="ECO:0000259" key="13">
    <source>
        <dbReference type="Pfam" id="PF00391"/>
    </source>
</evidence>
<keyword evidence="6" id="KW-0547">Nucleotide-binding</keyword>
<dbReference type="STRING" id="41875.K8EJ90"/>
<dbReference type="Gene3D" id="3.50.30.10">
    <property type="entry name" value="Phosphohistidine domain"/>
    <property type="match status" value="1"/>
</dbReference>
<dbReference type="GO" id="GO:0050242">
    <property type="term" value="F:pyruvate, phosphate dikinase activity"/>
    <property type="evidence" value="ECO:0007669"/>
    <property type="project" value="UniProtKB-EC"/>
</dbReference>
<dbReference type="Gene3D" id="3.30.470.20">
    <property type="entry name" value="ATP-grasp fold, B domain"/>
    <property type="match status" value="1"/>
</dbReference>
<dbReference type="Gene3D" id="3.20.20.60">
    <property type="entry name" value="Phosphoenolpyruvate-binding domains"/>
    <property type="match status" value="1"/>
</dbReference>
<evidence type="ECO:0000256" key="7">
    <source>
        <dbReference type="ARBA" id="ARBA00022777"/>
    </source>
</evidence>
<dbReference type="PANTHER" id="PTHR22931">
    <property type="entry name" value="PHOSPHOENOLPYRUVATE DIKINASE-RELATED"/>
    <property type="match status" value="1"/>
</dbReference>
<dbReference type="SUPFAM" id="SSF51621">
    <property type="entry name" value="Phosphoenolpyruvate/pyruvate domain"/>
    <property type="match status" value="1"/>
</dbReference>
<dbReference type="Pfam" id="PF01326">
    <property type="entry name" value="PPDK_N"/>
    <property type="match status" value="2"/>
</dbReference>
<evidence type="ECO:0000313" key="17">
    <source>
        <dbReference type="Proteomes" id="UP000198341"/>
    </source>
</evidence>
<dbReference type="Pfam" id="PF02896">
    <property type="entry name" value="PEP-utilizers_C"/>
    <property type="match status" value="1"/>
</dbReference>
<accession>K8EJ90</accession>
<dbReference type="GO" id="GO:0016301">
    <property type="term" value="F:kinase activity"/>
    <property type="evidence" value="ECO:0007669"/>
    <property type="project" value="UniProtKB-KW"/>
</dbReference>
<comment type="catalytic activity">
    <reaction evidence="10">
        <text>pyruvate + phosphate + ATP = phosphoenolpyruvate + AMP + diphosphate + H(+)</text>
        <dbReference type="Rhea" id="RHEA:10756"/>
        <dbReference type="ChEBI" id="CHEBI:15361"/>
        <dbReference type="ChEBI" id="CHEBI:15378"/>
        <dbReference type="ChEBI" id="CHEBI:30616"/>
        <dbReference type="ChEBI" id="CHEBI:33019"/>
        <dbReference type="ChEBI" id="CHEBI:43474"/>
        <dbReference type="ChEBI" id="CHEBI:58702"/>
        <dbReference type="ChEBI" id="CHEBI:456215"/>
        <dbReference type="EC" id="2.7.9.1"/>
    </reaction>
</comment>
<dbReference type="InterPro" id="IPR002192">
    <property type="entry name" value="PPDK_AMP/ATP-bd"/>
</dbReference>
<feature type="domain" description="Pyruvate phosphate dikinase AMP/ATP-binding" evidence="14">
    <location>
        <begin position="91"/>
        <end position="375"/>
    </location>
</feature>
<dbReference type="AlphaFoldDB" id="K8EJ90"/>
<dbReference type="eggNOG" id="ENOG502QREJ">
    <property type="taxonomic scope" value="Eukaryota"/>
</dbReference>
<evidence type="ECO:0000256" key="12">
    <source>
        <dbReference type="SAM" id="MobiDB-lite"/>
    </source>
</evidence>
<dbReference type="InterPro" id="IPR015813">
    <property type="entry name" value="Pyrv/PenolPyrv_kinase-like_dom"/>
</dbReference>
<feature type="domain" description="Pyruvate phosphate dikinase AMP/ATP-binding" evidence="14">
    <location>
        <begin position="386"/>
        <end position="436"/>
    </location>
</feature>
<reference evidence="16 17" key="1">
    <citation type="submission" date="2011-10" db="EMBL/GenBank/DDBJ databases">
        <authorList>
            <person name="Genoscope - CEA"/>
        </authorList>
    </citation>
    <scope>NUCLEOTIDE SEQUENCE [LARGE SCALE GENOMIC DNA]</scope>
    <source>
        <strain evidence="16 17">RCC 1105</strain>
    </source>
</reference>
<evidence type="ECO:0000256" key="8">
    <source>
        <dbReference type="ARBA" id="ARBA00022840"/>
    </source>
</evidence>
<dbReference type="GO" id="GO:0005524">
    <property type="term" value="F:ATP binding"/>
    <property type="evidence" value="ECO:0007669"/>
    <property type="project" value="UniProtKB-KW"/>
</dbReference>
<keyword evidence="9" id="KW-0460">Magnesium</keyword>
<gene>
    <name evidence="16" type="ordered locus">Bathy10g00780</name>
</gene>
<evidence type="ECO:0000256" key="9">
    <source>
        <dbReference type="ARBA" id="ARBA00022842"/>
    </source>
</evidence>
<evidence type="ECO:0000256" key="4">
    <source>
        <dbReference type="ARBA" id="ARBA00022679"/>
    </source>
</evidence>
<dbReference type="InterPro" id="IPR018274">
    <property type="entry name" value="PEP_util_AS"/>
</dbReference>